<comment type="caution">
    <text evidence="3">The sequence shown here is derived from an EMBL/GenBank/DDBJ whole genome shotgun (WGS) entry which is preliminary data.</text>
</comment>
<evidence type="ECO:0000256" key="1">
    <source>
        <dbReference type="SAM" id="MobiDB-lite"/>
    </source>
</evidence>
<organism evidence="3 4">
    <name type="scientific">Psophocarpus tetragonolobus</name>
    <name type="common">Winged bean</name>
    <name type="synonym">Dolichos tetragonolobus</name>
    <dbReference type="NCBI Taxonomy" id="3891"/>
    <lineage>
        <taxon>Eukaryota</taxon>
        <taxon>Viridiplantae</taxon>
        <taxon>Streptophyta</taxon>
        <taxon>Embryophyta</taxon>
        <taxon>Tracheophyta</taxon>
        <taxon>Spermatophyta</taxon>
        <taxon>Magnoliopsida</taxon>
        <taxon>eudicotyledons</taxon>
        <taxon>Gunneridae</taxon>
        <taxon>Pentapetalae</taxon>
        <taxon>rosids</taxon>
        <taxon>fabids</taxon>
        <taxon>Fabales</taxon>
        <taxon>Fabaceae</taxon>
        <taxon>Papilionoideae</taxon>
        <taxon>50 kb inversion clade</taxon>
        <taxon>NPAAA clade</taxon>
        <taxon>indigoferoid/millettioid clade</taxon>
        <taxon>Phaseoleae</taxon>
        <taxon>Psophocarpus</taxon>
    </lineage>
</organism>
<evidence type="ECO:0000313" key="3">
    <source>
        <dbReference type="EMBL" id="KAK7400099.1"/>
    </source>
</evidence>
<dbReference type="FunFam" id="3.10.20.90:FF:000407">
    <property type="entry name" value="Small ubiquitin-related modifier 2 isoform A"/>
    <property type="match status" value="1"/>
</dbReference>
<dbReference type="CDD" id="cd01763">
    <property type="entry name" value="Ubl_SUMO_like"/>
    <property type="match status" value="1"/>
</dbReference>
<dbReference type="Gene3D" id="3.10.20.90">
    <property type="entry name" value="Phosphatidylinositol 3-kinase Catalytic Subunit, Chain A, domain 1"/>
    <property type="match status" value="1"/>
</dbReference>
<dbReference type="SUPFAM" id="SSF54236">
    <property type="entry name" value="Ubiquitin-like"/>
    <property type="match status" value="1"/>
</dbReference>
<protein>
    <recommendedName>
        <fullName evidence="2">Ubiquitin-like domain-containing protein</fullName>
    </recommendedName>
</protein>
<feature type="domain" description="Ubiquitin-like" evidence="2">
    <location>
        <begin position="27"/>
        <end position="104"/>
    </location>
</feature>
<keyword evidence="4" id="KW-1185">Reference proteome</keyword>
<dbReference type="InterPro" id="IPR022617">
    <property type="entry name" value="Rad60/SUMO-like_dom"/>
</dbReference>
<dbReference type="InterPro" id="IPR029071">
    <property type="entry name" value="Ubiquitin-like_domsf"/>
</dbReference>
<dbReference type="PANTHER" id="PTHR10562">
    <property type="entry name" value="SMALL UBIQUITIN-RELATED MODIFIER"/>
    <property type="match status" value="1"/>
</dbReference>
<dbReference type="Pfam" id="PF11976">
    <property type="entry name" value="Rad60-SLD"/>
    <property type="match status" value="1"/>
</dbReference>
<dbReference type="AlphaFoldDB" id="A0AAN9STE4"/>
<evidence type="ECO:0000313" key="4">
    <source>
        <dbReference type="Proteomes" id="UP001386955"/>
    </source>
</evidence>
<dbReference type="InterPro" id="IPR000626">
    <property type="entry name" value="Ubiquitin-like_dom"/>
</dbReference>
<dbReference type="PROSITE" id="PS50053">
    <property type="entry name" value="UBIQUITIN_2"/>
    <property type="match status" value="1"/>
</dbReference>
<evidence type="ECO:0000259" key="2">
    <source>
        <dbReference type="PROSITE" id="PS50053"/>
    </source>
</evidence>
<reference evidence="3 4" key="1">
    <citation type="submission" date="2024-01" db="EMBL/GenBank/DDBJ databases">
        <title>The genomes of 5 underutilized Papilionoideae crops provide insights into root nodulation and disease resistanc.</title>
        <authorList>
            <person name="Jiang F."/>
        </authorList>
    </citation>
    <scope>NUCLEOTIDE SEQUENCE [LARGE SCALE GENOMIC DNA]</scope>
    <source>
        <strain evidence="3">DUOXIRENSHENG_FW03</strain>
        <tissue evidence="3">Leaves</tissue>
    </source>
</reference>
<name>A0AAN9STE4_PSOTE</name>
<feature type="region of interest" description="Disordered" evidence="1">
    <location>
        <begin position="1"/>
        <end position="21"/>
    </location>
</feature>
<dbReference type="Proteomes" id="UP001386955">
    <property type="component" value="Unassembled WGS sequence"/>
</dbReference>
<dbReference type="EMBL" id="JAYMYS010000003">
    <property type="protein sequence ID" value="KAK7400099.1"/>
    <property type="molecule type" value="Genomic_DNA"/>
</dbReference>
<proteinExistence type="predicted"/>
<gene>
    <name evidence="3" type="ORF">VNO78_11299</name>
</gene>
<accession>A0AAN9STE4</accession>
<sequence>MATRDRGRPKNKKTSTSPDDDEVAHDLQINFSIIDQDGRHMYFKVHHDFELIKVFKDFCQRRNLEYEIMQFLYDGTHLKGNHTPKMLNMEDGAEIYAARHQLGGGVDMGY</sequence>